<dbReference type="PROSITE" id="PS00478">
    <property type="entry name" value="LIM_DOMAIN_1"/>
    <property type="match status" value="2"/>
</dbReference>
<feature type="compositionally biased region" description="Polar residues" evidence="6">
    <location>
        <begin position="137"/>
        <end position="158"/>
    </location>
</feature>
<evidence type="ECO:0000259" key="8">
    <source>
        <dbReference type="PROSITE" id="PS50081"/>
    </source>
</evidence>
<dbReference type="CDD" id="cd20824">
    <property type="entry name" value="C1_SpBZZ1-like"/>
    <property type="match status" value="1"/>
</dbReference>
<feature type="region of interest" description="Disordered" evidence="6">
    <location>
        <begin position="124"/>
        <end position="282"/>
    </location>
</feature>
<dbReference type="Pfam" id="PF00130">
    <property type="entry name" value="C1_1"/>
    <property type="match status" value="1"/>
</dbReference>
<dbReference type="GO" id="GO:0005096">
    <property type="term" value="F:GTPase activator activity"/>
    <property type="evidence" value="ECO:0007669"/>
    <property type="project" value="UniProtKB-KW"/>
</dbReference>
<keyword evidence="2 4" id="KW-0479">Metal-binding</keyword>
<dbReference type="Proteomes" id="UP000077315">
    <property type="component" value="Unassembled WGS sequence"/>
</dbReference>
<dbReference type="SUPFAM" id="SSF57889">
    <property type="entry name" value="Cysteine-rich domain"/>
    <property type="match status" value="1"/>
</dbReference>
<dbReference type="InterPro" id="IPR008936">
    <property type="entry name" value="Rho_GTPase_activation_prot"/>
</dbReference>
<dbReference type="Gene3D" id="1.10.555.10">
    <property type="entry name" value="Rho GTPase activation protein"/>
    <property type="match status" value="1"/>
</dbReference>
<evidence type="ECO:0000256" key="2">
    <source>
        <dbReference type="ARBA" id="ARBA00022723"/>
    </source>
</evidence>
<dbReference type="SUPFAM" id="SSF48350">
    <property type="entry name" value="GTPase activation domain, GAP"/>
    <property type="match status" value="1"/>
</dbReference>
<dbReference type="STRING" id="763407.A0A162TI88"/>
<dbReference type="PROSITE" id="PS00479">
    <property type="entry name" value="ZF_DAG_PE_1"/>
    <property type="match status" value="1"/>
</dbReference>
<feature type="compositionally biased region" description="Basic and acidic residues" evidence="6">
    <location>
        <begin position="124"/>
        <end position="135"/>
    </location>
</feature>
<dbReference type="InterPro" id="IPR002219">
    <property type="entry name" value="PKC_DAG/PE"/>
</dbReference>
<dbReference type="PROSITE" id="PS50081">
    <property type="entry name" value="ZF_DAG_PE_2"/>
    <property type="match status" value="1"/>
</dbReference>
<gene>
    <name evidence="10" type="ORF">PHYBLDRAFT_77445</name>
</gene>
<feature type="compositionally biased region" description="Polar residues" evidence="6">
    <location>
        <begin position="183"/>
        <end position="192"/>
    </location>
</feature>
<evidence type="ECO:0000256" key="1">
    <source>
        <dbReference type="ARBA" id="ARBA00022468"/>
    </source>
</evidence>
<dbReference type="FunCoup" id="A0A162TI88">
    <property type="interactions" value="361"/>
</dbReference>
<dbReference type="InterPro" id="IPR001781">
    <property type="entry name" value="Znf_LIM"/>
</dbReference>
<feature type="compositionally biased region" description="Polar residues" evidence="6">
    <location>
        <begin position="640"/>
        <end position="649"/>
    </location>
</feature>
<dbReference type="SMART" id="SM00132">
    <property type="entry name" value="LIM"/>
    <property type="match status" value="2"/>
</dbReference>
<dbReference type="FunFam" id="1.10.555.10:FF:000043">
    <property type="entry name" value="Rho GTPase activator Rga"/>
    <property type="match status" value="1"/>
</dbReference>
<dbReference type="CDD" id="cd09395">
    <property type="entry name" value="LIM2_Rga"/>
    <property type="match status" value="1"/>
</dbReference>
<evidence type="ECO:0000313" key="11">
    <source>
        <dbReference type="Proteomes" id="UP000077315"/>
    </source>
</evidence>
<evidence type="ECO:0000256" key="3">
    <source>
        <dbReference type="ARBA" id="ARBA00022833"/>
    </source>
</evidence>
<dbReference type="PANTHER" id="PTHR23176">
    <property type="entry name" value="RHO/RAC/CDC GTPASE-ACTIVATING PROTEIN"/>
    <property type="match status" value="1"/>
</dbReference>
<keyword evidence="5" id="KW-0175">Coiled coil</keyword>
<keyword evidence="3 4" id="KW-0862">Zinc</keyword>
<dbReference type="RefSeq" id="XP_018285403.1">
    <property type="nucleotide sequence ID" value="XM_018443256.1"/>
</dbReference>
<evidence type="ECO:0000256" key="4">
    <source>
        <dbReference type="PROSITE-ProRule" id="PRU00125"/>
    </source>
</evidence>
<dbReference type="PANTHER" id="PTHR23176:SF128">
    <property type="entry name" value="RHO GTPASE-ACTIVATING PROTEIN RGD1"/>
    <property type="match status" value="1"/>
</dbReference>
<feature type="domain" description="LIM zinc-binding" evidence="7">
    <location>
        <begin position="7"/>
        <end position="63"/>
    </location>
</feature>
<feature type="domain" description="Rho-GAP" evidence="9">
    <location>
        <begin position="840"/>
        <end position="1029"/>
    </location>
</feature>
<feature type="domain" description="LIM zinc-binding" evidence="7">
    <location>
        <begin position="64"/>
        <end position="123"/>
    </location>
</feature>
<feature type="region of interest" description="Disordered" evidence="6">
    <location>
        <begin position="640"/>
        <end position="665"/>
    </location>
</feature>
<dbReference type="EMBL" id="KV441024">
    <property type="protein sequence ID" value="OAD67363.1"/>
    <property type="molecule type" value="Genomic_DNA"/>
</dbReference>
<feature type="compositionally biased region" description="Basic and acidic residues" evidence="6">
    <location>
        <begin position="195"/>
        <end position="211"/>
    </location>
</feature>
<dbReference type="InParanoid" id="A0A162TI88"/>
<feature type="compositionally biased region" description="Polar residues" evidence="6">
    <location>
        <begin position="248"/>
        <end position="270"/>
    </location>
</feature>
<dbReference type="Pfam" id="PF00412">
    <property type="entry name" value="LIM"/>
    <property type="match status" value="2"/>
</dbReference>
<protein>
    <recommendedName>
        <fullName evidence="12">RhoGAP-domain-containing protein</fullName>
    </recommendedName>
</protein>
<reference evidence="11" key="1">
    <citation type="submission" date="2015-06" db="EMBL/GenBank/DDBJ databases">
        <title>Expansion of signal transduction pathways in fungi by whole-genome duplication.</title>
        <authorList>
            <consortium name="DOE Joint Genome Institute"/>
            <person name="Corrochano L.M."/>
            <person name="Kuo A."/>
            <person name="Marcet-Houben M."/>
            <person name="Polaino S."/>
            <person name="Salamov A."/>
            <person name="Villalobos J.M."/>
            <person name="Alvarez M.I."/>
            <person name="Avalos J."/>
            <person name="Benito E.P."/>
            <person name="Benoit I."/>
            <person name="Burger G."/>
            <person name="Camino L.P."/>
            <person name="Canovas D."/>
            <person name="Cerda-Olmedo E."/>
            <person name="Cheng J.-F."/>
            <person name="Dominguez A."/>
            <person name="Elias M."/>
            <person name="Eslava A.P."/>
            <person name="Glaser F."/>
            <person name="Grimwood J."/>
            <person name="Gutierrez G."/>
            <person name="Heitman J."/>
            <person name="Henrissat B."/>
            <person name="Iturriaga E.A."/>
            <person name="Lang B.F."/>
            <person name="Lavin J.L."/>
            <person name="Lee S."/>
            <person name="Li W."/>
            <person name="Lindquist E."/>
            <person name="Lopez-Garcia S."/>
            <person name="Luque E.M."/>
            <person name="Marcos A.T."/>
            <person name="Martin J."/>
            <person name="McCluskey K."/>
            <person name="Medina H.R."/>
            <person name="Miralles-Duran A."/>
            <person name="Miyazaki A."/>
            <person name="Munoz-Torres E."/>
            <person name="Oguiza J.A."/>
            <person name="Ohm R."/>
            <person name="Olmedo M."/>
            <person name="Orejas M."/>
            <person name="Ortiz-Castellanos L."/>
            <person name="Pisabarro A.G."/>
            <person name="Rodriguez-Romero J."/>
            <person name="Ruiz-Herrera J."/>
            <person name="Ruiz-Vazquez R."/>
            <person name="Sanz C."/>
            <person name="Schackwitz W."/>
            <person name="Schmutz J."/>
            <person name="Shahriari M."/>
            <person name="Shelest E."/>
            <person name="Silva-Franco F."/>
            <person name="Soanes D."/>
            <person name="Syed K."/>
            <person name="Tagua V.G."/>
            <person name="Talbot N.J."/>
            <person name="Thon M."/>
            <person name="De vries R.P."/>
            <person name="Wiebenga A."/>
            <person name="Yadav J.S."/>
            <person name="Braun E.L."/>
            <person name="Baker S."/>
            <person name="Garre V."/>
            <person name="Horwitz B."/>
            <person name="Torres-Martinez S."/>
            <person name="Idnurm A."/>
            <person name="Herrera-Estrella A."/>
            <person name="Gabaldon T."/>
            <person name="Grigoriev I.V."/>
        </authorList>
    </citation>
    <scope>NUCLEOTIDE SEQUENCE [LARGE SCALE GENOMIC DNA]</scope>
    <source>
        <strain evidence="11">NRRL 1555(-)</strain>
    </source>
</reference>
<feature type="region of interest" description="Disordered" evidence="6">
    <location>
        <begin position="721"/>
        <end position="740"/>
    </location>
</feature>
<dbReference type="Pfam" id="PF00620">
    <property type="entry name" value="RhoGAP"/>
    <property type="match status" value="1"/>
</dbReference>
<name>A0A162TI88_PHYB8</name>
<dbReference type="GO" id="GO:0007165">
    <property type="term" value="P:signal transduction"/>
    <property type="evidence" value="ECO:0007669"/>
    <property type="project" value="InterPro"/>
</dbReference>
<dbReference type="GeneID" id="29004161"/>
<dbReference type="AlphaFoldDB" id="A0A162TI88"/>
<keyword evidence="4" id="KW-0440">LIM domain</keyword>
<evidence type="ECO:0000256" key="6">
    <source>
        <dbReference type="SAM" id="MobiDB-lite"/>
    </source>
</evidence>
<dbReference type="VEuPathDB" id="FungiDB:PHYBLDRAFT_77445"/>
<dbReference type="Gene3D" id="2.10.110.10">
    <property type="entry name" value="Cysteine Rich Protein"/>
    <property type="match status" value="2"/>
</dbReference>
<keyword evidence="11" id="KW-1185">Reference proteome</keyword>
<feature type="coiled-coil region" evidence="5">
    <location>
        <begin position="471"/>
        <end position="498"/>
    </location>
</feature>
<evidence type="ECO:0000259" key="9">
    <source>
        <dbReference type="PROSITE" id="PS50238"/>
    </source>
</evidence>
<dbReference type="Gene3D" id="3.30.60.20">
    <property type="match status" value="1"/>
</dbReference>
<dbReference type="GO" id="GO:0005737">
    <property type="term" value="C:cytoplasm"/>
    <property type="evidence" value="ECO:0007669"/>
    <property type="project" value="TreeGrafter"/>
</dbReference>
<dbReference type="GO" id="GO:0046872">
    <property type="term" value="F:metal ion binding"/>
    <property type="evidence" value="ECO:0007669"/>
    <property type="project" value="UniProtKB-KW"/>
</dbReference>
<proteinExistence type="predicted"/>
<keyword evidence="1" id="KW-0343">GTPase activation</keyword>
<feature type="compositionally biased region" description="Polar residues" evidence="6">
    <location>
        <begin position="721"/>
        <end position="736"/>
    </location>
</feature>
<dbReference type="OrthoDB" id="79452at2759"/>
<dbReference type="SMART" id="SM00324">
    <property type="entry name" value="RhoGAP"/>
    <property type="match status" value="1"/>
</dbReference>
<dbReference type="InterPro" id="IPR046349">
    <property type="entry name" value="C1-like_sf"/>
</dbReference>
<dbReference type="PROSITE" id="PS50023">
    <property type="entry name" value="LIM_DOMAIN_2"/>
    <property type="match status" value="2"/>
</dbReference>
<evidence type="ECO:0000259" key="7">
    <source>
        <dbReference type="PROSITE" id="PS50023"/>
    </source>
</evidence>
<evidence type="ECO:0000256" key="5">
    <source>
        <dbReference type="SAM" id="Coils"/>
    </source>
</evidence>
<dbReference type="PROSITE" id="PS50238">
    <property type="entry name" value="RHOGAP"/>
    <property type="match status" value="1"/>
</dbReference>
<dbReference type="InterPro" id="IPR050729">
    <property type="entry name" value="Rho-GAP"/>
</dbReference>
<accession>A0A162TI88</accession>
<evidence type="ECO:0000313" key="10">
    <source>
        <dbReference type="EMBL" id="OAD67363.1"/>
    </source>
</evidence>
<feature type="coiled-coil region" evidence="5">
    <location>
        <begin position="568"/>
        <end position="630"/>
    </location>
</feature>
<organism evidence="10 11">
    <name type="scientific">Phycomyces blakesleeanus (strain ATCC 8743b / DSM 1359 / FGSC 10004 / NBRC 33097 / NRRL 1555)</name>
    <dbReference type="NCBI Taxonomy" id="763407"/>
    <lineage>
        <taxon>Eukaryota</taxon>
        <taxon>Fungi</taxon>
        <taxon>Fungi incertae sedis</taxon>
        <taxon>Mucoromycota</taxon>
        <taxon>Mucoromycotina</taxon>
        <taxon>Mucoromycetes</taxon>
        <taxon>Mucorales</taxon>
        <taxon>Phycomycetaceae</taxon>
        <taxon>Phycomyces</taxon>
    </lineage>
</organism>
<dbReference type="SMART" id="SM00109">
    <property type="entry name" value="C1"/>
    <property type="match status" value="1"/>
</dbReference>
<evidence type="ECO:0008006" key="12">
    <source>
        <dbReference type="Google" id="ProtNLM"/>
    </source>
</evidence>
<dbReference type="CDD" id="cd00159">
    <property type="entry name" value="RhoGAP"/>
    <property type="match status" value="1"/>
</dbReference>
<sequence length="1030" mass="115505">MEESIGPTCTGCSNMIEEGSVIAFGDSLFHLDCFICAKCQTSVDYNSNLLLLTDGRPVCENCAYNCSACKETIRDEAVMTGEEAYHADCFKCINCRKKIDDLVYTQTSKGIYCTPCHEKRRAEKLRRREEREKQKNQSRQLSQDTQSSLHGSHPTQRQPRFGGLSPSNLPNRHASRIFDPQTVADSMQTQQRMRVPLEARMRNDQDHRVRQDSLLTPERSPPTPARSRSSSVDIITKTRLNNLLGPNHPSSHNAAPTPTPSRSDVISGSKTHPPPSKSLLPISNTRQRFSSMPAPLQISPMEKSKSVPDTIYRMNAESTTEVQLMPASPLEFSLPEISSLNLSFFDDDSSDLLNLTKTLGASFSFSKDNNDLGFKSTLDSRSSVNINKASELLRTSLNLSTYDKVPTSPLPRISSEDFDESVSTDRAYVLKLQSDLKSSNSKLTVMETNFNRIKDASKSALEEFTRAKEEFAKETTLRQQYENTASQLQQQLVIIQQAQSLNRDQFVGVVKEDIERIVRVRIELDKSCNELKECRTTLSNDIEELLLKAQAPTPMASEKATMYLNEQQKALLAEIRSLNHERDALKNETRTLSKARDDVIHEMVMLNTKNAELSTMNNDLSRRMTEREREAAAIMAGTSFLHSPSPSRSTELHSPVPMQRKYSDTTVERKVAARDSFNGTQAPKMFKIKKKNGGTIFGKRGGKNNKTDPAVTIYGEARSGVNTVSNPNGNQYVSNRNDGRTGAKIQTSQLPTTQHPLLQSLQQDGHAFQPTSFLRPTKCDACGEKMWGLSELRCQCCGYITHAKCLSHVPQLCHASTTSTLDLFGASELDLRQPVSMFGNSLIAQVDQEERPVPILVETCITAVEARGMDYEGIYRKSGGAAQIRAIQLAFDQGKTVNLEDDEEFNDICAVTSVLKHYFRELPDPLLTYELYPKFIDAVSMNFGLAKIDKFFELLSQLPAANYETLKILCRHLHRVQERNSENLMTTKNLAMVFGPTLMQDRDASRDLLDMNYKNATIEFIINQASEVFS</sequence>
<dbReference type="InterPro" id="IPR000198">
    <property type="entry name" value="RhoGAP_dom"/>
</dbReference>
<feature type="domain" description="Phorbol-ester/DAG-type" evidence="8">
    <location>
        <begin position="765"/>
        <end position="813"/>
    </location>
</feature>